<keyword evidence="2" id="KW-1185">Reference proteome</keyword>
<name>A0ABT6UDS5_9GAMM</name>
<comment type="caution">
    <text evidence="1">The sequence shown here is derived from an EMBL/GenBank/DDBJ whole genome shotgun (WGS) entry which is preliminary data.</text>
</comment>
<dbReference type="EMBL" id="JAOTLW010000013">
    <property type="protein sequence ID" value="MDI5832624.1"/>
    <property type="molecule type" value="Genomic_DNA"/>
</dbReference>
<evidence type="ECO:0000313" key="1">
    <source>
        <dbReference type="EMBL" id="MDI5832624.1"/>
    </source>
</evidence>
<reference evidence="1 2" key="1">
    <citation type="submission" date="2022-09" db="EMBL/GenBank/DDBJ databases">
        <title>The outer-membrane cytochrome OmcA is essential for infection of Shewanella oneidensis by a zebrafish-associated bacteriophage.</title>
        <authorList>
            <person name="Grenfell A.W."/>
            <person name="Intile P."/>
            <person name="Mcfarlane J."/>
            <person name="Leung D."/>
            <person name="Abdalla K."/>
            <person name="Wold M."/>
            <person name="Kees E."/>
            <person name="Gralnick J."/>
        </authorList>
    </citation>
    <scope>NUCLEOTIDE SEQUENCE [LARGE SCALE GENOMIC DNA]</scope>
    <source>
        <strain evidence="1 2">NF-5</strain>
    </source>
</reference>
<protein>
    <submittedName>
        <fullName evidence="1">Uncharacterized protein</fullName>
    </submittedName>
</protein>
<organism evidence="1 2">
    <name type="scientific">Shewanella xiamenensis</name>
    <dbReference type="NCBI Taxonomy" id="332186"/>
    <lineage>
        <taxon>Bacteria</taxon>
        <taxon>Pseudomonadati</taxon>
        <taxon>Pseudomonadota</taxon>
        <taxon>Gammaproteobacteria</taxon>
        <taxon>Alteromonadales</taxon>
        <taxon>Shewanellaceae</taxon>
        <taxon>Shewanella</taxon>
    </lineage>
</organism>
<evidence type="ECO:0000313" key="2">
    <source>
        <dbReference type="Proteomes" id="UP001159075"/>
    </source>
</evidence>
<gene>
    <name evidence="1" type="ORF">ODY93_13675</name>
</gene>
<dbReference type="Proteomes" id="UP001159075">
    <property type="component" value="Unassembled WGS sequence"/>
</dbReference>
<proteinExistence type="predicted"/>
<accession>A0ABT6UDS5</accession>
<sequence>MPASYMQLFLDGLNHPSLIPPSYSLTKELNKYTDDELEDLAQKQSFNFYTQLPAALKEVYSESDLLIKERKINLLKSFIIEGNNHKNCNSSTSFTNKIFVRVTQESLELAVENNDSNLAISIIKASGSTNTNASNIFQLIKPHQTAFFKDVMASINEKNGLATLLPNSFIKETIGNLHYAMKKWVFTDQYPERLDIFAKSFPASLTTNRVNIYLNTSINACDPVNVLASLKYIPSNKDNIDKIDCNFISNKLSNSAINGNDAKKVFLHLRDHFSPPNDEPSNLLIILASFVLLIVNSENLDALRSIHEIPLVSEGRFLEKLDPKAQDSLLSLISMDALDQLIDQHSTSYILNTDFQAEPEVSTFSL</sequence>
<dbReference type="RefSeq" id="WP_282895484.1">
    <property type="nucleotide sequence ID" value="NZ_CP106875.1"/>
</dbReference>